<comment type="similarity">
    <text evidence="1 7 8">Belongs to the universal ribosomal protein uS4 family.</text>
</comment>
<dbReference type="InterPro" id="IPR002942">
    <property type="entry name" value="S4_RNA-bd"/>
</dbReference>
<dbReference type="InterPro" id="IPR005709">
    <property type="entry name" value="Ribosomal_uS4_bac-type"/>
</dbReference>
<evidence type="ECO:0000256" key="8">
    <source>
        <dbReference type="RuleBase" id="RU003699"/>
    </source>
</evidence>
<dbReference type="PROSITE" id="PS50889">
    <property type="entry name" value="S4"/>
    <property type="match status" value="1"/>
</dbReference>
<comment type="function">
    <text evidence="7">With S5 and S12 plays an important role in translational accuracy.</text>
</comment>
<dbReference type="Pfam" id="PF01479">
    <property type="entry name" value="S4"/>
    <property type="match status" value="1"/>
</dbReference>
<dbReference type="InterPro" id="IPR018079">
    <property type="entry name" value="Ribosomal_uS4_CS"/>
</dbReference>
<dbReference type="Gene3D" id="3.10.290.10">
    <property type="entry name" value="RNA-binding S4 domain"/>
    <property type="match status" value="1"/>
</dbReference>
<comment type="caution">
    <text evidence="11">The sequence shown here is derived from an EMBL/GenBank/DDBJ whole genome shotgun (WGS) entry which is preliminary data.</text>
</comment>
<dbReference type="SMART" id="SM01390">
    <property type="entry name" value="Ribosomal_S4"/>
    <property type="match status" value="1"/>
</dbReference>
<dbReference type="NCBIfam" id="TIGR01017">
    <property type="entry name" value="rpsD_bact"/>
    <property type="match status" value="1"/>
</dbReference>
<keyword evidence="3 7" id="KW-0694">RNA-binding</keyword>
<keyword evidence="4 7" id="KW-0689">Ribosomal protein</keyword>
<dbReference type="GO" id="GO:0015935">
    <property type="term" value="C:small ribosomal subunit"/>
    <property type="evidence" value="ECO:0007669"/>
    <property type="project" value="InterPro"/>
</dbReference>
<dbReference type="PANTHER" id="PTHR11831">
    <property type="entry name" value="30S 40S RIBOSOMAL PROTEIN"/>
    <property type="match status" value="1"/>
</dbReference>
<dbReference type="Proteomes" id="UP000231550">
    <property type="component" value="Unassembled WGS sequence"/>
</dbReference>
<dbReference type="Gene3D" id="1.10.1050.10">
    <property type="entry name" value="Ribosomal Protein S4 Delta 41, Chain A, domain 1"/>
    <property type="match status" value="1"/>
</dbReference>
<dbReference type="NCBIfam" id="NF003717">
    <property type="entry name" value="PRK05327.1"/>
    <property type="match status" value="1"/>
</dbReference>
<evidence type="ECO:0000256" key="3">
    <source>
        <dbReference type="ARBA" id="ARBA00022884"/>
    </source>
</evidence>
<dbReference type="PROSITE" id="PS00632">
    <property type="entry name" value="RIBOSOMAL_S4"/>
    <property type="match status" value="1"/>
</dbReference>
<reference evidence="11 12" key="1">
    <citation type="submission" date="2017-09" db="EMBL/GenBank/DDBJ databases">
        <title>Depth-based differentiation of microbial function through sediment-hosted aquifers and enrichment of novel symbionts in the deep terrestrial subsurface.</title>
        <authorList>
            <person name="Probst A.J."/>
            <person name="Ladd B."/>
            <person name="Jarett J.K."/>
            <person name="Geller-Mcgrath D.E."/>
            <person name="Sieber C.M."/>
            <person name="Emerson J.B."/>
            <person name="Anantharaman K."/>
            <person name="Thomas B.C."/>
            <person name="Malmstrom R."/>
            <person name="Stieglmeier M."/>
            <person name="Klingl A."/>
            <person name="Woyke T."/>
            <person name="Ryan C.M."/>
            <person name="Banfield J.F."/>
        </authorList>
    </citation>
    <scope>NUCLEOTIDE SEQUENCE [LARGE SCALE GENOMIC DNA]</scope>
    <source>
        <strain evidence="11">CG11_big_fil_rev_8_21_14_0_20_44_10</strain>
    </source>
</reference>
<sequence length="207" mass="24085">MDYFKCKRCRRAGRKLFLKGDRCFTQKCAMIKRPYNPGMHGKKKRRGSLSEYGSQLLEKQAVRRTYGVSEKQFKKYVLEAMMKKGDKRELLLKNLERRLDNVVFRLGWAKSRSSARQIVGHRHIVINGRRMDIPSYEVKIGDLITIKEKSRALPLFKDLEERLKKQTSPAWLDLTADKKGAKVVSDAAIGDEKEIQNLGMVIEFYSR</sequence>
<feature type="domain" description="RNA-binding S4" evidence="9">
    <location>
        <begin position="97"/>
        <end position="161"/>
    </location>
</feature>
<dbReference type="GO" id="GO:0042274">
    <property type="term" value="P:ribosomal small subunit biogenesis"/>
    <property type="evidence" value="ECO:0007669"/>
    <property type="project" value="TreeGrafter"/>
</dbReference>
<evidence type="ECO:0000256" key="4">
    <source>
        <dbReference type="ARBA" id="ARBA00022980"/>
    </source>
</evidence>
<dbReference type="InterPro" id="IPR022801">
    <property type="entry name" value="Ribosomal_uS4"/>
</dbReference>
<dbReference type="InterPro" id="IPR036986">
    <property type="entry name" value="S4_RNA-bd_sf"/>
</dbReference>
<comment type="function">
    <text evidence="7">One of the primary rRNA binding proteins, it binds directly to 16S rRNA where it nucleates assembly of the body of the 30S subunit.</text>
</comment>
<gene>
    <name evidence="7" type="primary">rpsD</name>
    <name evidence="11" type="ORF">COV85_04070</name>
</gene>
<evidence type="ECO:0000256" key="1">
    <source>
        <dbReference type="ARBA" id="ARBA00007465"/>
    </source>
</evidence>
<evidence type="ECO:0000259" key="10">
    <source>
        <dbReference type="SMART" id="SM01390"/>
    </source>
</evidence>
<evidence type="ECO:0000256" key="2">
    <source>
        <dbReference type="ARBA" id="ARBA00022730"/>
    </source>
</evidence>
<feature type="domain" description="Small ribosomal subunit protein uS4 N-terminal" evidence="10">
    <location>
        <begin position="1"/>
        <end position="96"/>
    </location>
</feature>
<evidence type="ECO:0000256" key="7">
    <source>
        <dbReference type="HAMAP-Rule" id="MF_01306"/>
    </source>
</evidence>
<dbReference type="GO" id="GO:0019843">
    <property type="term" value="F:rRNA binding"/>
    <property type="evidence" value="ECO:0007669"/>
    <property type="project" value="UniProtKB-UniRule"/>
</dbReference>
<keyword evidence="5 7" id="KW-0687">Ribonucleoprotein</keyword>
<dbReference type="CDD" id="cd00165">
    <property type="entry name" value="S4"/>
    <property type="match status" value="1"/>
</dbReference>
<dbReference type="GO" id="GO:0003735">
    <property type="term" value="F:structural constituent of ribosome"/>
    <property type="evidence" value="ECO:0007669"/>
    <property type="project" value="InterPro"/>
</dbReference>
<dbReference type="AlphaFoldDB" id="A0A2H0KPL0"/>
<keyword evidence="2 7" id="KW-0699">rRNA-binding</keyword>
<proteinExistence type="inferred from homology"/>
<protein>
    <recommendedName>
        <fullName evidence="6 7">Small ribosomal subunit protein uS4</fullName>
    </recommendedName>
</protein>
<dbReference type="Pfam" id="PF00163">
    <property type="entry name" value="Ribosomal_S4"/>
    <property type="match status" value="1"/>
</dbReference>
<evidence type="ECO:0000313" key="11">
    <source>
        <dbReference type="EMBL" id="PIQ74083.1"/>
    </source>
</evidence>
<organism evidence="11 12">
    <name type="scientific">Candidatus Portnoybacteria bacterium CG11_big_fil_rev_8_21_14_0_20_44_10</name>
    <dbReference type="NCBI Taxonomy" id="1974818"/>
    <lineage>
        <taxon>Bacteria</taxon>
        <taxon>Candidatus Portnoyibacteriota</taxon>
    </lineage>
</organism>
<evidence type="ECO:0000256" key="5">
    <source>
        <dbReference type="ARBA" id="ARBA00023274"/>
    </source>
</evidence>
<dbReference type="SUPFAM" id="SSF55174">
    <property type="entry name" value="Alpha-L RNA-binding motif"/>
    <property type="match status" value="1"/>
</dbReference>
<dbReference type="GO" id="GO:0006412">
    <property type="term" value="P:translation"/>
    <property type="evidence" value="ECO:0007669"/>
    <property type="project" value="UniProtKB-UniRule"/>
</dbReference>
<dbReference type="FunFam" id="3.10.290.10:FF:000001">
    <property type="entry name" value="30S ribosomal protein S4"/>
    <property type="match status" value="1"/>
</dbReference>
<evidence type="ECO:0000313" key="12">
    <source>
        <dbReference type="Proteomes" id="UP000231550"/>
    </source>
</evidence>
<name>A0A2H0KPL0_9BACT</name>
<accession>A0A2H0KPL0</accession>
<evidence type="ECO:0000259" key="9">
    <source>
        <dbReference type="SMART" id="SM00363"/>
    </source>
</evidence>
<dbReference type="HAMAP" id="MF_01306_B">
    <property type="entry name" value="Ribosomal_uS4_B"/>
    <property type="match status" value="1"/>
</dbReference>
<dbReference type="SMART" id="SM00363">
    <property type="entry name" value="S4"/>
    <property type="match status" value="1"/>
</dbReference>
<dbReference type="PANTHER" id="PTHR11831:SF4">
    <property type="entry name" value="SMALL RIBOSOMAL SUBUNIT PROTEIN US4M"/>
    <property type="match status" value="1"/>
</dbReference>
<comment type="subunit">
    <text evidence="7">Part of the 30S ribosomal subunit. Contacts protein S5. The interaction surface between S4 and S5 is involved in control of translational fidelity.</text>
</comment>
<dbReference type="EMBL" id="PCVN01000108">
    <property type="protein sequence ID" value="PIQ74083.1"/>
    <property type="molecule type" value="Genomic_DNA"/>
</dbReference>
<dbReference type="InterPro" id="IPR001912">
    <property type="entry name" value="Ribosomal_uS4_N"/>
</dbReference>
<evidence type="ECO:0000256" key="6">
    <source>
        <dbReference type="ARBA" id="ARBA00035254"/>
    </source>
</evidence>